<evidence type="ECO:0000256" key="5">
    <source>
        <dbReference type="ARBA" id="ARBA00023242"/>
    </source>
</evidence>
<evidence type="ECO:0000256" key="4">
    <source>
        <dbReference type="ARBA" id="ARBA00023163"/>
    </source>
</evidence>
<proteinExistence type="predicted"/>
<feature type="region of interest" description="Disordered" evidence="6">
    <location>
        <begin position="136"/>
        <end position="177"/>
    </location>
</feature>
<dbReference type="SMART" id="SM01019">
    <property type="entry name" value="B3"/>
    <property type="match status" value="5"/>
</dbReference>
<evidence type="ECO:0000256" key="6">
    <source>
        <dbReference type="SAM" id="MobiDB-lite"/>
    </source>
</evidence>
<feature type="domain" description="TF-B3" evidence="7">
    <location>
        <begin position="386"/>
        <end position="481"/>
    </location>
</feature>
<comment type="caution">
    <text evidence="8">The sequence shown here is derived from an EMBL/GenBank/DDBJ whole genome shotgun (WGS) entry which is preliminary data.</text>
</comment>
<evidence type="ECO:0000259" key="7">
    <source>
        <dbReference type="PROSITE" id="PS50863"/>
    </source>
</evidence>
<evidence type="ECO:0000256" key="1">
    <source>
        <dbReference type="ARBA" id="ARBA00004123"/>
    </source>
</evidence>
<feature type="domain" description="TF-B3" evidence="7">
    <location>
        <begin position="243"/>
        <end position="339"/>
    </location>
</feature>
<evidence type="ECO:0000256" key="3">
    <source>
        <dbReference type="ARBA" id="ARBA00023125"/>
    </source>
</evidence>
<dbReference type="SUPFAM" id="SSF101936">
    <property type="entry name" value="DNA-binding pseudobarrel domain"/>
    <property type="match status" value="5"/>
</dbReference>
<name>A0ABU6VQ30_9FABA</name>
<sequence length="757" mass="88114">MSSQERDVVHFFKVVLKKNLLDDAGFLKLPRSFVSKYWKGITSRYVVLTLPNRTNFEVYWLRDENGDVLFRNGWKEFSQHLSLQAAQFLLFRYELKKSNNNYNKFDVVVLSSSGLEIKYPSSCSKKKDDYINVDIGKGQKGQKSNGCSVEIGNGKRQRCPSPPPPRPLVLSDDDDDDDETINFKKMKRTVKEEPESHSLDAEKTHINGKMKASNNDESEALDPKIMKKFHEKVKKKFRSEKHFFVCTIGKTYSDRDLLVIPNDFAKRILRYREGNAKLVDGANRYWQVKIRLADRQQLTITSGWKKFSIGHGLKLGDVCVFELVDPIDVSFRVHIHRFGQDHDDFTPLSPEYSSEQEGPSYRAPCSSHVKKHKIEKANSGFMPKNEFTIHISHATFANHYAVIPIESMRSYDVRSGAIATLQVDGRREWKVKLLYYPQNGYARFSQGWPDFVREFRLKIGDSCRCELIHVHNLKFRFVNELKGWVGNDKIWGGQMIPKSFVRKYWRMISSNPIVLKLPINNVEEKVHWSQRKKKDQVWLEKGWERVVKLCNLQYEFLLTFDLKESSTFEIKVYDKSALQINYPSHSVFHHHHQENSKSMAKVMKYDNGRKALERAEAMCSNLKNPFFVRDMKPSYVTGNLLFIPCLFARKYLKGLKGSGKIWVSDNEEGKKWNINYSLCNDRKGRRSAITGGWTKFREDNELQVGNVCVFEMMTQKDDEPLSFKVHIIKATPQEKETSSHPHQFQADQENMDNDEVK</sequence>
<keyword evidence="3" id="KW-0238">DNA-binding</keyword>
<keyword evidence="5" id="KW-0539">Nucleus</keyword>
<dbReference type="InterPro" id="IPR015300">
    <property type="entry name" value="DNA-bd_pseudobarrel_sf"/>
</dbReference>
<evidence type="ECO:0000256" key="2">
    <source>
        <dbReference type="ARBA" id="ARBA00023015"/>
    </source>
</evidence>
<dbReference type="InterPro" id="IPR050655">
    <property type="entry name" value="Plant_B3_domain"/>
</dbReference>
<keyword evidence="2" id="KW-0805">Transcription regulation</keyword>
<organism evidence="8 9">
    <name type="scientific">Stylosanthes scabra</name>
    <dbReference type="NCBI Taxonomy" id="79078"/>
    <lineage>
        <taxon>Eukaryota</taxon>
        <taxon>Viridiplantae</taxon>
        <taxon>Streptophyta</taxon>
        <taxon>Embryophyta</taxon>
        <taxon>Tracheophyta</taxon>
        <taxon>Spermatophyta</taxon>
        <taxon>Magnoliopsida</taxon>
        <taxon>eudicotyledons</taxon>
        <taxon>Gunneridae</taxon>
        <taxon>Pentapetalae</taxon>
        <taxon>rosids</taxon>
        <taxon>fabids</taxon>
        <taxon>Fabales</taxon>
        <taxon>Fabaceae</taxon>
        <taxon>Papilionoideae</taxon>
        <taxon>50 kb inversion clade</taxon>
        <taxon>dalbergioids sensu lato</taxon>
        <taxon>Dalbergieae</taxon>
        <taxon>Pterocarpus clade</taxon>
        <taxon>Stylosanthes</taxon>
    </lineage>
</organism>
<evidence type="ECO:0000313" key="8">
    <source>
        <dbReference type="EMBL" id="MED6175472.1"/>
    </source>
</evidence>
<feature type="domain" description="TF-B3" evidence="7">
    <location>
        <begin position="12"/>
        <end position="113"/>
    </location>
</feature>
<dbReference type="CDD" id="cd10017">
    <property type="entry name" value="B3_DNA"/>
    <property type="match status" value="4"/>
</dbReference>
<protein>
    <recommendedName>
        <fullName evidence="7">TF-B3 domain-containing protein</fullName>
    </recommendedName>
</protein>
<dbReference type="Gene3D" id="2.40.330.10">
    <property type="entry name" value="DNA-binding pseudobarrel domain"/>
    <property type="match status" value="5"/>
</dbReference>
<keyword evidence="9" id="KW-1185">Reference proteome</keyword>
<comment type="subcellular location">
    <subcellularLocation>
        <location evidence="1">Nucleus</location>
    </subcellularLocation>
</comment>
<accession>A0ABU6VQ30</accession>
<feature type="region of interest" description="Disordered" evidence="6">
    <location>
        <begin position="732"/>
        <end position="757"/>
    </location>
</feature>
<feature type="domain" description="TF-B3" evidence="7">
    <location>
        <begin position="626"/>
        <end position="731"/>
    </location>
</feature>
<evidence type="ECO:0000313" key="9">
    <source>
        <dbReference type="Proteomes" id="UP001341840"/>
    </source>
</evidence>
<dbReference type="PROSITE" id="PS50863">
    <property type="entry name" value="B3"/>
    <property type="match status" value="4"/>
</dbReference>
<dbReference type="PANTHER" id="PTHR31920">
    <property type="entry name" value="B3 DOMAIN-CONTAINING"/>
    <property type="match status" value="1"/>
</dbReference>
<dbReference type="InterPro" id="IPR003340">
    <property type="entry name" value="B3_DNA-bd"/>
</dbReference>
<reference evidence="8 9" key="1">
    <citation type="journal article" date="2023" name="Plants (Basel)">
        <title>Bridging the Gap: Combining Genomics and Transcriptomics Approaches to Understand Stylosanthes scabra, an Orphan Legume from the Brazilian Caatinga.</title>
        <authorList>
            <person name="Ferreira-Neto J.R.C."/>
            <person name="da Silva M.D."/>
            <person name="Binneck E."/>
            <person name="de Melo N.F."/>
            <person name="da Silva R.H."/>
            <person name="de Melo A.L.T.M."/>
            <person name="Pandolfi V."/>
            <person name="Bustamante F.O."/>
            <person name="Brasileiro-Vidal A.C."/>
            <person name="Benko-Iseppon A.M."/>
        </authorList>
    </citation>
    <scope>NUCLEOTIDE SEQUENCE [LARGE SCALE GENOMIC DNA]</scope>
    <source>
        <tissue evidence="8">Leaves</tissue>
    </source>
</reference>
<dbReference type="EMBL" id="JASCZI010152129">
    <property type="protein sequence ID" value="MED6175472.1"/>
    <property type="molecule type" value="Genomic_DNA"/>
</dbReference>
<dbReference type="Proteomes" id="UP001341840">
    <property type="component" value="Unassembled WGS sequence"/>
</dbReference>
<dbReference type="PANTHER" id="PTHR31920:SF37">
    <property type="entry name" value="B3 DOMAIN-CONTAINING TRANSCRIPTION FACTOR VRN1"/>
    <property type="match status" value="1"/>
</dbReference>
<feature type="region of interest" description="Disordered" evidence="6">
    <location>
        <begin position="346"/>
        <end position="365"/>
    </location>
</feature>
<gene>
    <name evidence="8" type="ORF">PIB30_078703</name>
</gene>
<feature type="non-terminal residue" evidence="8">
    <location>
        <position position="757"/>
    </location>
</feature>
<keyword evidence="4" id="KW-0804">Transcription</keyword>
<dbReference type="Pfam" id="PF02362">
    <property type="entry name" value="B3"/>
    <property type="match status" value="4"/>
</dbReference>